<protein>
    <submittedName>
        <fullName evidence="2">DUF72 domain-containing protein</fullName>
    </submittedName>
</protein>
<dbReference type="PANTHER" id="PTHR30348:SF13">
    <property type="entry name" value="UPF0759 PROTEIN YUNF"/>
    <property type="match status" value="1"/>
</dbReference>
<feature type="compositionally biased region" description="Basic and acidic residues" evidence="1">
    <location>
        <begin position="301"/>
        <end position="318"/>
    </location>
</feature>
<name>A0A4S4BGZ6_9BACL</name>
<dbReference type="InterPro" id="IPR036520">
    <property type="entry name" value="UPF0759_sf"/>
</dbReference>
<evidence type="ECO:0000313" key="3">
    <source>
        <dbReference type="Proteomes" id="UP000310636"/>
    </source>
</evidence>
<gene>
    <name evidence="2" type="ORF">E6C55_28005</name>
</gene>
<dbReference type="OrthoDB" id="9780310at2"/>
<dbReference type="Proteomes" id="UP000310636">
    <property type="component" value="Unassembled WGS sequence"/>
</dbReference>
<sequence>MHTFVYRVLQVRTNPFFRGKIEELKEGIGVAIEIGLTGWGDHDSLILTAPKSKDKLRMYARHYPLVEVDTSFYAIQPPERMGKWADETPESFGFIVKAYQEMTGHQRGKPYYTEADEMYAAFRESLAPLMERGKLRAALFQYPPWFACTRDSVNVLREAKRRMEGIPCALEFRHRSWFDPEFRERTLTFMREEGWIHSVCDEPQAGDGSIPAVAEATDPSYTIVRFHGRNSSGWNNGGGADWRAVRYLYRYSPEELESWRGRLEELGRQSRAVGVVFNNNSGGDAADNAKMLMAMLGQRTPEGKEPLEREQPAPKEPEPEQLDLFDSL</sequence>
<evidence type="ECO:0000313" key="2">
    <source>
        <dbReference type="EMBL" id="THF73738.1"/>
    </source>
</evidence>
<proteinExistence type="predicted"/>
<dbReference type="Gene3D" id="3.20.20.410">
    <property type="entry name" value="Protein of unknown function UPF0759"/>
    <property type="match status" value="1"/>
</dbReference>
<dbReference type="AlphaFoldDB" id="A0A4S4BGZ6"/>
<dbReference type="SUPFAM" id="SSF117396">
    <property type="entry name" value="TM1631-like"/>
    <property type="match status" value="1"/>
</dbReference>
<reference evidence="2 3" key="1">
    <citation type="submission" date="2019-04" db="EMBL/GenBank/DDBJ databases">
        <title>Cohnella sp. nov. isolated from preserved vegetables.</title>
        <authorList>
            <person name="Lin S.-Y."/>
            <person name="Hung M.-H."/>
            <person name="Young C.-C."/>
        </authorList>
    </citation>
    <scope>NUCLEOTIDE SEQUENCE [LARGE SCALE GENOMIC DNA]</scope>
    <source>
        <strain evidence="2 3">CC-MHH1044</strain>
    </source>
</reference>
<dbReference type="InterPro" id="IPR002763">
    <property type="entry name" value="DUF72"/>
</dbReference>
<feature type="region of interest" description="Disordered" evidence="1">
    <location>
        <begin position="296"/>
        <end position="328"/>
    </location>
</feature>
<dbReference type="Pfam" id="PF01904">
    <property type="entry name" value="DUF72"/>
    <property type="match status" value="1"/>
</dbReference>
<keyword evidence="3" id="KW-1185">Reference proteome</keyword>
<feature type="compositionally biased region" description="Acidic residues" evidence="1">
    <location>
        <begin position="319"/>
        <end position="328"/>
    </location>
</feature>
<organism evidence="2 3">
    <name type="scientific">Cohnella fermenti</name>
    <dbReference type="NCBI Taxonomy" id="2565925"/>
    <lineage>
        <taxon>Bacteria</taxon>
        <taxon>Bacillati</taxon>
        <taxon>Bacillota</taxon>
        <taxon>Bacilli</taxon>
        <taxon>Bacillales</taxon>
        <taxon>Paenibacillaceae</taxon>
        <taxon>Cohnella</taxon>
    </lineage>
</organism>
<evidence type="ECO:0000256" key="1">
    <source>
        <dbReference type="SAM" id="MobiDB-lite"/>
    </source>
</evidence>
<accession>A0A4S4BGZ6</accession>
<dbReference type="EMBL" id="SSOB01000050">
    <property type="protein sequence ID" value="THF73738.1"/>
    <property type="molecule type" value="Genomic_DNA"/>
</dbReference>
<dbReference type="PANTHER" id="PTHR30348">
    <property type="entry name" value="UNCHARACTERIZED PROTEIN YECE"/>
    <property type="match status" value="1"/>
</dbReference>
<comment type="caution">
    <text evidence="2">The sequence shown here is derived from an EMBL/GenBank/DDBJ whole genome shotgun (WGS) entry which is preliminary data.</text>
</comment>